<comment type="caution">
    <text evidence="1">The sequence shown here is derived from an EMBL/GenBank/DDBJ whole genome shotgun (WGS) entry which is preliminary data.</text>
</comment>
<evidence type="ECO:0000313" key="2">
    <source>
        <dbReference type="Proteomes" id="UP001171111"/>
    </source>
</evidence>
<accession>A0ABT8T8E6</accession>
<gene>
    <name evidence="1" type="ORF">Q2362_07845</name>
</gene>
<proteinExistence type="predicted"/>
<dbReference type="GO" id="GO:0003677">
    <property type="term" value="F:DNA binding"/>
    <property type="evidence" value="ECO:0007669"/>
    <property type="project" value="UniProtKB-KW"/>
</dbReference>
<keyword evidence="1" id="KW-0238">DNA-binding</keyword>
<sequence length="71" mass="8187">MDIFTNYDELLPKGILFSIKEIDDMGLIKSDMLKKLIYNREIEVVKVGAKNFISRSVLILFLKKNTLPALK</sequence>
<evidence type="ECO:0000313" key="1">
    <source>
        <dbReference type="EMBL" id="MDO2409994.1"/>
    </source>
</evidence>
<keyword evidence="2" id="KW-1185">Reference proteome</keyword>
<reference evidence="1 2" key="1">
    <citation type="submission" date="2023-06" db="EMBL/GenBank/DDBJ databases">
        <title>Campylobacter magnum sp. nov., isolated from cecal contents of domestic pigs (Sus scrofa domesticus).</title>
        <authorList>
            <person name="Papic B."/>
            <person name="Gruntar I."/>
        </authorList>
    </citation>
    <scope>NUCLEOTIDE SEQUENCE [LARGE SCALE GENOMIC DNA]</scope>
    <source>
        <strain evidence="2">34484-21</strain>
    </source>
</reference>
<protein>
    <submittedName>
        <fullName evidence="1">DNA-binding protein</fullName>
    </submittedName>
</protein>
<organism evidence="1 2">
    <name type="scientific">Campylobacter magnus</name>
    <dbReference type="NCBI Taxonomy" id="3026462"/>
    <lineage>
        <taxon>Bacteria</taxon>
        <taxon>Pseudomonadati</taxon>
        <taxon>Campylobacterota</taxon>
        <taxon>Epsilonproteobacteria</taxon>
        <taxon>Campylobacterales</taxon>
        <taxon>Campylobacteraceae</taxon>
        <taxon>Campylobacter</taxon>
    </lineage>
</organism>
<dbReference type="EMBL" id="JAULJQ010000010">
    <property type="protein sequence ID" value="MDO2409994.1"/>
    <property type="molecule type" value="Genomic_DNA"/>
</dbReference>
<name>A0ABT8T8E6_9BACT</name>
<dbReference type="RefSeq" id="WP_302244771.1">
    <property type="nucleotide sequence ID" value="NZ_JAULJQ010000010.1"/>
</dbReference>
<dbReference type="Proteomes" id="UP001171111">
    <property type="component" value="Unassembled WGS sequence"/>
</dbReference>